<dbReference type="EMBL" id="JAUSRA010000001">
    <property type="protein sequence ID" value="MDP9795426.1"/>
    <property type="molecule type" value="Genomic_DNA"/>
</dbReference>
<evidence type="ECO:0000259" key="5">
    <source>
        <dbReference type="SMART" id="SM00656"/>
    </source>
</evidence>
<dbReference type="InterPro" id="IPR002022">
    <property type="entry name" value="Pec_lyase"/>
</dbReference>
<keyword evidence="1 2" id="KW-0456">Lyase</keyword>
<feature type="domain" description="Ricin B lectin" evidence="4">
    <location>
        <begin position="37"/>
        <end position="175"/>
    </location>
</feature>
<keyword evidence="2" id="KW-0624">Polysaccharide degradation</keyword>
<evidence type="ECO:0000256" key="3">
    <source>
        <dbReference type="SAM" id="SignalP"/>
    </source>
</evidence>
<dbReference type="CDD" id="cd00161">
    <property type="entry name" value="beta-trefoil_Ricin-like"/>
    <property type="match status" value="1"/>
</dbReference>
<comment type="subcellular location">
    <subcellularLocation>
        <location evidence="2">Secreted</location>
    </subcellularLocation>
</comment>
<gene>
    <name evidence="6" type="ORF">J2S43_003938</name>
</gene>
<comment type="similarity">
    <text evidence="2">Belongs to the polysaccharide lyase 1 family.</text>
</comment>
<protein>
    <submittedName>
        <fullName evidence="6">Pectate lyase</fullName>
    </submittedName>
</protein>
<dbReference type="Pfam" id="PF00652">
    <property type="entry name" value="Ricin_B_lectin"/>
    <property type="match status" value="1"/>
</dbReference>
<evidence type="ECO:0000313" key="6">
    <source>
        <dbReference type="EMBL" id="MDP9795426.1"/>
    </source>
</evidence>
<keyword evidence="7" id="KW-1185">Reference proteome</keyword>
<dbReference type="InterPro" id="IPR035992">
    <property type="entry name" value="Ricin_B-like_lectins"/>
</dbReference>
<dbReference type="SUPFAM" id="SSF50370">
    <property type="entry name" value="Ricin B-like lectins"/>
    <property type="match status" value="1"/>
</dbReference>
<dbReference type="Pfam" id="PF00544">
    <property type="entry name" value="Pectate_lyase_4"/>
    <property type="match status" value="1"/>
</dbReference>
<dbReference type="InterPro" id="IPR000772">
    <property type="entry name" value="Ricin_B_lectin"/>
</dbReference>
<dbReference type="SMART" id="SM00656">
    <property type="entry name" value="Amb_all"/>
    <property type="match status" value="1"/>
</dbReference>
<feature type="chain" id="PRO_5045726402" evidence="3">
    <location>
        <begin position="25"/>
        <end position="482"/>
    </location>
</feature>
<dbReference type="SUPFAM" id="SSF51126">
    <property type="entry name" value="Pectin lyase-like"/>
    <property type="match status" value="1"/>
</dbReference>
<dbReference type="Proteomes" id="UP001240984">
    <property type="component" value="Unassembled WGS sequence"/>
</dbReference>
<dbReference type="PANTHER" id="PTHR31683:SF18">
    <property type="entry name" value="PECTATE LYASE 21-RELATED"/>
    <property type="match status" value="1"/>
</dbReference>
<sequence>MPRKRTLGVLAALAVAVPAAIVYAAGLSQAAAAPVAGGVYTLVPGASGKCVAAPSTSSGAPLVQVGCAAGDAAQQWKVVAAGTGHFLSNVATGLCIDVPSGATTSNLRLQQYACGSVQNNRVWSFTASSAASGRYRVTNAATSLCLSTRDGSTAGNNPIVQETCSDISRMQIAFNQVGGTVTPTPSGRVWSNTADGFAQGTTGGAGGSTVTVTNYADLLRYATATEPYVIKVAATVTVTPFGNEIPVKSNKTIIGVGRSGAIRNGGFFLGAGVSNVIIRNLTIGETDVASDDPDDKDFDYDGVQMDTAKNVWIDHNTIKNVNDGSIDSRKDTTNVTISWNHLPGHNKNIGIGWTENVTARITIHHNWIQNTNQRNPSADNLEYAHLYNNYLQNVTSYGNYSRGYTKMVLENSYFQSVKDPYYPDATAQLRQSGSICVSCTGKQQTSGSAFNPSSFYAYSLDPAAAVPSLLQQYTGPQANIGL</sequence>
<evidence type="ECO:0000313" key="7">
    <source>
        <dbReference type="Proteomes" id="UP001240984"/>
    </source>
</evidence>
<reference evidence="6 7" key="1">
    <citation type="submission" date="2023-07" db="EMBL/GenBank/DDBJ databases">
        <title>Sequencing the genomes of 1000 actinobacteria strains.</title>
        <authorList>
            <person name="Klenk H.-P."/>
        </authorList>
    </citation>
    <scope>NUCLEOTIDE SEQUENCE [LARGE SCALE GENOMIC DNA]</scope>
    <source>
        <strain evidence="6 7">DSM 44710</strain>
    </source>
</reference>
<dbReference type="PROSITE" id="PS50231">
    <property type="entry name" value="RICIN_B_LECTIN"/>
    <property type="match status" value="1"/>
</dbReference>
<feature type="domain" description="Pectate lyase" evidence="5">
    <location>
        <begin position="205"/>
        <end position="420"/>
    </location>
</feature>
<dbReference type="PANTHER" id="PTHR31683">
    <property type="entry name" value="PECTATE LYASE 18-RELATED"/>
    <property type="match status" value="1"/>
</dbReference>
<proteinExistence type="inferred from homology"/>
<dbReference type="RefSeq" id="WP_306831231.1">
    <property type="nucleotide sequence ID" value="NZ_JAUSRA010000001.1"/>
</dbReference>
<dbReference type="InterPro" id="IPR012334">
    <property type="entry name" value="Pectin_lyas_fold"/>
</dbReference>
<feature type="signal peptide" evidence="3">
    <location>
        <begin position="1"/>
        <end position="24"/>
    </location>
</feature>
<dbReference type="InterPro" id="IPR011050">
    <property type="entry name" value="Pectin_lyase_fold/virulence"/>
</dbReference>
<organism evidence="6 7">
    <name type="scientific">Catenuloplanes nepalensis</name>
    <dbReference type="NCBI Taxonomy" id="587533"/>
    <lineage>
        <taxon>Bacteria</taxon>
        <taxon>Bacillati</taxon>
        <taxon>Actinomycetota</taxon>
        <taxon>Actinomycetes</taxon>
        <taxon>Micromonosporales</taxon>
        <taxon>Micromonosporaceae</taxon>
        <taxon>Catenuloplanes</taxon>
    </lineage>
</organism>
<evidence type="ECO:0000256" key="1">
    <source>
        <dbReference type="ARBA" id="ARBA00023239"/>
    </source>
</evidence>
<dbReference type="InterPro" id="IPR045032">
    <property type="entry name" value="PEL"/>
</dbReference>
<name>A0ABT9MWP0_9ACTN</name>
<dbReference type="GO" id="GO:0016829">
    <property type="term" value="F:lyase activity"/>
    <property type="evidence" value="ECO:0007669"/>
    <property type="project" value="UniProtKB-KW"/>
</dbReference>
<dbReference type="SMART" id="SM00458">
    <property type="entry name" value="RICIN"/>
    <property type="match status" value="1"/>
</dbReference>
<evidence type="ECO:0000256" key="2">
    <source>
        <dbReference type="RuleBase" id="RU361173"/>
    </source>
</evidence>
<accession>A0ABT9MWP0</accession>
<dbReference type="Gene3D" id="2.160.20.10">
    <property type="entry name" value="Single-stranded right-handed beta-helix, Pectin lyase-like"/>
    <property type="match status" value="1"/>
</dbReference>
<keyword evidence="3" id="KW-0732">Signal</keyword>
<comment type="caution">
    <text evidence="6">The sequence shown here is derived from an EMBL/GenBank/DDBJ whole genome shotgun (WGS) entry which is preliminary data.</text>
</comment>
<dbReference type="Gene3D" id="2.80.10.50">
    <property type="match status" value="1"/>
</dbReference>
<keyword evidence="2" id="KW-0964">Secreted</keyword>
<keyword evidence="2" id="KW-0119">Carbohydrate metabolism</keyword>
<evidence type="ECO:0000259" key="4">
    <source>
        <dbReference type="SMART" id="SM00458"/>
    </source>
</evidence>